<dbReference type="PANTHER" id="PTHR31205:SF85">
    <property type="entry name" value="DUF569 DOMAIN-CONTAINING PROTEIN"/>
    <property type="match status" value="1"/>
</dbReference>
<feature type="domain" description="DUF569" evidence="1">
    <location>
        <begin position="1"/>
        <end position="149"/>
    </location>
</feature>
<dbReference type="Gene3D" id="2.80.10.50">
    <property type="match status" value="1"/>
</dbReference>
<dbReference type="SUPFAM" id="SSF50405">
    <property type="entry name" value="Actin-crosslinking proteins"/>
    <property type="match status" value="1"/>
</dbReference>
<dbReference type="InterPro" id="IPR054726">
    <property type="entry name" value="Ubiq_DUF569-assoc"/>
</dbReference>
<feature type="domain" description="DUF569" evidence="2">
    <location>
        <begin position="181"/>
        <end position="246"/>
    </location>
</feature>
<dbReference type="SMR" id="A0A8I6YBR5"/>
<accession>A0A8I6YBR5</accession>
<protein>
    <recommendedName>
        <fullName evidence="5">DUF569 domain-containing protein</fullName>
    </recommendedName>
</protein>
<dbReference type="Pfam" id="PF04601">
    <property type="entry name" value="DUF569"/>
    <property type="match status" value="1"/>
</dbReference>
<name>A0A8I6YBR5_HORVV</name>
<dbReference type="PANTHER" id="PTHR31205">
    <property type="entry name" value="ACTIN CROSS-LINKING PROTEIN (DUF569)"/>
    <property type="match status" value="1"/>
</dbReference>
<evidence type="ECO:0000313" key="4">
    <source>
        <dbReference type="Proteomes" id="UP000011116"/>
    </source>
</evidence>
<evidence type="ECO:0008006" key="5">
    <source>
        <dbReference type="Google" id="ProtNLM"/>
    </source>
</evidence>
<proteinExistence type="predicted"/>
<dbReference type="Gramene" id="HORVU.MOREX.r3.7HG0653550.1">
    <property type="protein sequence ID" value="HORVU.MOREX.r3.7HG0653550.1"/>
    <property type="gene ID" value="HORVU.MOREX.r3.7HG0653550"/>
</dbReference>
<dbReference type="InterPro" id="IPR007679">
    <property type="entry name" value="DUF569"/>
</dbReference>
<dbReference type="Gramene" id="HORVU.MOREX.r2.7HG0542240.1">
    <property type="protein sequence ID" value="HORVU.MOREX.r2.7HG0542240.1"/>
    <property type="gene ID" value="HORVU.MOREX.r2.7HG0542240"/>
</dbReference>
<evidence type="ECO:0000259" key="2">
    <source>
        <dbReference type="Pfam" id="PF22932"/>
    </source>
</evidence>
<evidence type="ECO:0000313" key="3">
    <source>
        <dbReference type="EnsemblPlants" id="HORVU.MOREX.r3.7HG0653550.1"/>
    </source>
</evidence>
<reference evidence="3" key="3">
    <citation type="submission" date="2022-01" db="UniProtKB">
        <authorList>
            <consortium name="EnsemblPlants"/>
        </authorList>
    </citation>
    <scope>IDENTIFICATION</scope>
    <source>
        <strain evidence="3">subsp. vulgare</strain>
    </source>
</reference>
<reference evidence="3" key="2">
    <citation type="submission" date="2020-10" db="EMBL/GenBank/DDBJ databases">
        <authorList>
            <person name="Scholz U."/>
            <person name="Mascher M."/>
            <person name="Fiebig A."/>
        </authorList>
    </citation>
    <scope>NUCLEOTIDE SEQUENCE [LARGE SCALE GENOMIC DNA]</scope>
    <source>
        <strain evidence="3">cv. Morex</strain>
    </source>
</reference>
<sequence>MEQFQDGHHVRLRSRERGTYLHADEDGRGVSLRRPRASMNAAWAVHLFDGANNAQYVLLHSAAYGRYLAAMDAPAPPGHRGRRVEQRNYEEREEEAVRWEPVRFGTGDYTLLRHVTGRFLRANGKYLPWNNGASVDDFDSVSRMTHWVVERIPATEGMPELPLAGSLDALLPRRWIVYASVDHTVWAALDFKGRSVFRLRGELASQMGINDASNLVMCVQAGTSGRPTPLVVNLPRGSRTLHIVVVMAGEPGPDNLALRYPDVSAE</sequence>
<organism evidence="3 4">
    <name type="scientific">Hordeum vulgare subsp. vulgare</name>
    <name type="common">Domesticated barley</name>
    <dbReference type="NCBI Taxonomy" id="112509"/>
    <lineage>
        <taxon>Eukaryota</taxon>
        <taxon>Viridiplantae</taxon>
        <taxon>Streptophyta</taxon>
        <taxon>Embryophyta</taxon>
        <taxon>Tracheophyta</taxon>
        <taxon>Spermatophyta</taxon>
        <taxon>Magnoliopsida</taxon>
        <taxon>Liliopsida</taxon>
        <taxon>Poales</taxon>
        <taxon>Poaceae</taxon>
        <taxon>BOP clade</taxon>
        <taxon>Pooideae</taxon>
        <taxon>Triticodae</taxon>
        <taxon>Triticeae</taxon>
        <taxon>Hordeinae</taxon>
        <taxon>Hordeum</taxon>
    </lineage>
</organism>
<dbReference type="Pfam" id="PF22932">
    <property type="entry name" value="Ubiq_DUF_assoc"/>
    <property type="match status" value="1"/>
</dbReference>
<keyword evidence="4" id="KW-1185">Reference proteome</keyword>
<dbReference type="Proteomes" id="UP000011116">
    <property type="component" value="Chromosome 7H"/>
</dbReference>
<dbReference type="EnsemblPlants" id="HORVU.MOREX.r3.7HG0653550.1">
    <property type="protein sequence ID" value="HORVU.MOREX.r3.7HG0653550.1"/>
    <property type="gene ID" value="HORVU.MOREX.r3.7HG0653550"/>
</dbReference>
<dbReference type="CDD" id="cd23340">
    <property type="entry name" value="beta-trefoil_FSCN_ACP-like"/>
    <property type="match status" value="1"/>
</dbReference>
<dbReference type="InterPro" id="IPR008999">
    <property type="entry name" value="Actin-crosslinking"/>
</dbReference>
<evidence type="ECO:0000259" key="1">
    <source>
        <dbReference type="Pfam" id="PF04601"/>
    </source>
</evidence>
<reference evidence="4" key="1">
    <citation type="journal article" date="2012" name="Nature">
        <title>A physical, genetic and functional sequence assembly of the barley genome.</title>
        <authorList>
            <consortium name="The International Barley Genome Sequencing Consortium"/>
            <person name="Mayer K.F."/>
            <person name="Waugh R."/>
            <person name="Brown J.W."/>
            <person name="Schulman A."/>
            <person name="Langridge P."/>
            <person name="Platzer M."/>
            <person name="Fincher G.B."/>
            <person name="Muehlbauer G.J."/>
            <person name="Sato K."/>
            <person name="Close T.J."/>
            <person name="Wise R.P."/>
            <person name="Stein N."/>
        </authorList>
    </citation>
    <scope>NUCLEOTIDE SEQUENCE [LARGE SCALE GENOMIC DNA]</scope>
    <source>
        <strain evidence="4">cv. Morex</strain>
    </source>
</reference>
<dbReference type="AlphaFoldDB" id="A0A8I6YBR5"/>